<dbReference type="EMBL" id="WPIN01000006">
    <property type="protein sequence ID" value="MVM31989.1"/>
    <property type="molecule type" value="Genomic_DNA"/>
</dbReference>
<keyword evidence="2" id="KW-1185">Reference proteome</keyword>
<dbReference type="Proteomes" id="UP000436006">
    <property type="component" value="Unassembled WGS sequence"/>
</dbReference>
<proteinExistence type="predicted"/>
<reference evidence="1 2" key="1">
    <citation type="submission" date="2019-12" db="EMBL/GenBank/DDBJ databases">
        <title>Spirosoma sp. HMF4905 genome sequencing and assembly.</title>
        <authorList>
            <person name="Kang H."/>
            <person name="Cha I."/>
            <person name="Kim H."/>
            <person name="Joh K."/>
        </authorList>
    </citation>
    <scope>NUCLEOTIDE SEQUENCE [LARGE SCALE GENOMIC DNA]</scope>
    <source>
        <strain evidence="1 2">HMF4905</strain>
    </source>
</reference>
<gene>
    <name evidence="1" type="ORF">GO755_18205</name>
</gene>
<evidence type="ECO:0000313" key="2">
    <source>
        <dbReference type="Proteomes" id="UP000436006"/>
    </source>
</evidence>
<protein>
    <recommendedName>
        <fullName evidence="3">T9SS type B sorting domain-containing protein</fullName>
    </recommendedName>
</protein>
<dbReference type="RefSeq" id="WP_157586631.1">
    <property type="nucleotide sequence ID" value="NZ_WPIN01000006.1"/>
</dbReference>
<comment type="caution">
    <text evidence="1">The sequence shown here is derived from an EMBL/GenBank/DDBJ whole genome shotgun (WGS) entry which is preliminary data.</text>
</comment>
<sequence length="1957" mass="202918">MINFTGSIYYRTYPTLTNHKDAFLRFIQIQLVQTASKSIWVSIFCLFFLSRIALAQSLQWSTAISNKSSNQGAVQKIGPDGSIYVLTEGRNNATGYSVADIKEFGPPLSGPGDGYNAVLSKYSPDGNTLEWVRIFNGENSSFTPLAFQLSPTGELVLLCVSNGGSAATALITSNGFQTSRPNTAGGNLAVLMKLSPDGKTITYGSYLGAVGGSSNVRVRLWNETPYFQNLIVTPDGSMILMLQNSGSGSLPTTPSAYQSAPKGGNDDPYMAIFNADGTLRYASYYSTSASVPIQYATDIMPDNDGSFYATYRNGNGAILPITSGAAYSGVSLTNQVGYIAHYGASGQLLQSTALPGTQIQGIRKRPNGNLVVMGVITTPSEFIQVGSSPYTAWTAGQLTLTEFNPSLTSVIRSVVVGNGSVEASDMELDAQGRVHISGKANAGSSISPTPGALYSLFGANNAIYLIVDCTLDKVLYATYLNSGQNGRTTGAYDVELTGCRATILATAGSSVNYPVTPAGLASDGTTTLTGYNLVTNPQETTVYLTAFNYAKYTDNTNTISATITSYCEGAGLFPIVGSKPAYKTPAVRGAADANPAPTSLYYQWQSSSSAAGPWTDIAGATSKDYTPNTSTSGGSIFFRRAVRQTPFDATCTPTSSCDAVNYSNSIEYIISANKVHSTNLVNKPYGFCKGSALAITASITPGADGDQGTYTYTLAPLTGGTALLSGTVATSATPISLSITTEGNYLLNVTDSRGCTSYNTLKTLQFNVSLPSRTVFTCGNSTVKLGPASLPPNYANVPTNTFNWTPVTGLDNPNGINPTLSILPANGASQDFYLNFNGCRVDTVTVTNQSVTSLPALPSLTLCQGDTARLGQGLTEQVGVSYGWVPGLGISEPTALRPLFTATYAPQGVNTLQFIVQASNGTSGCVQTATQQITIYKTPNNVFNQKEPYIFCATSGFLATTSFGTPAETGISYSWRAVITSVSATQGVPSPTQALAFLNSTTASQVSMHMTGTAIPNGGLANGPYTILYIRTSQNATNPACARADTAEIRYIIGCGPGGTDFCKLDQQGGAEGQCGGTTNTIGPITAASNGTYTWSPVAGLSDPSTGLPLVAGVPHPAKVIANPSGLVAVTYTLSLVLPGATDTCKIFVKVFPGQSSLPVTNYTSPVAACKGGTVQLEQNAIPGYTYHWSAGTLVSDSTIANPTTVPLTTDKTLFVNVTDAATGCSVRDTVKILVTPVENNAGADGTYCLSSGGSFTVGSEAKLGYTYAWTSPTPGVTFSSPGSATSTVTILPNTDSPVLFIRNATNGNTAANCSYADTVKYISFTSPAVNIHAPGSLCDGGGGSVTIGPVPDPNLTYLWSTGETTAQISVSATGPYTVTVGQGSCSATAMVNVNPATTPTVNLGNDPIEPPCNGPITIGVNNSPDGGWSYSWSPFTGVISSAGDLSTLQVYPETPTSYTLTATHATGCVKTFVLPVPAAAYVASLPATLNFCEGDGASTALPLNNPPAGSTVIWTASPASATAYLSSTSVSQPTLDITSALAGTYTYIATVTYGSGCTSTASGTVKIGKQRYKLAGGDKAVCLGSCVEIGTPALAGFSYSWSTIPYDATKVAQISNLSSAQPTVCPSSTTVYKLSYYDANTGCSFGDEMTVQVTTVSPTLTVKRLNTTCQTVDGTATFDLANAIIGNTGVGVSYYANAAATIPVTNPVSLPTTYYIKSVSADGFCATIKPVSVSFTAYSNFIVTSTSPVCSTNGTGVSVKGRVTLSNYAAGSTYQYVEGTDFSVGTKVPVSATLLSGGPQVIIANLDDSELPKTYTVRVFNPADPACYAEQQVTVLPSNCCIKPSFQARALPVTCLGSIAQSNGQLVLTGFTAGNTYQFSAGATFTEAASLSGPAQAIPANGIIANKLANPTGVQTYTIRVYNTTNCYRDVTLQLAETTCACPPHICVPLVIRKAK</sequence>
<dbReference type="Gene3D" id="2.60.40.2700">
    <property type="match status" value="1"/>
</dbReference>
<organism evidence="1 2">
    <name type="scientific">Spirosoma arboris</name>
    <dbReference type="NCBI Taxonomy" id="2682092"/>
    <lineage>
        <taxon>Bacteria</taxon>
        <taxon>Pseudomonadati</taxon>
        <taxon>Bacteroidota</taxon>
        <taxon>Cytophagia</taxon>
        <taxon>Cytophagales</taxon>
        <taxon>Cytophagaceae</taxon>
        <taxon>Spirosoma</taxon>
    </lineage>
</organism>
<evidence type="ECO:0000313" key="1">
    <source>
        <dbReference type="EMBL" id="MVM31989.1"/>
    </source>
</evidence>
<name>A0A7K1SDW5_9BACT</name>
<evidence type="ECO:0008006" key="3">
    <source>
        <dbReference type="Google" id="ProtNLM"/>
    </source>
</evidence>
<accession>A0A7K1SDW5</accession>
<dbReference type="SUPFAM" id="SSF50993">
    <property type="entry name" value="Peptidase/esterase 'gauge' domain"/>
    <property type="match status" value="1"/>
</dbReference>